<dbReference type="AlphaFoldDB" id="A0A928Y5H1"/>
<accession>A0A928Y5H1</accession>
<dbReference type="GO" id="GO:0009103">
    <property type="term" value="P:lipopolysaccharide biosynthetic process"/>
    <property type="evidence" value="ECO:0007669"/>
    <property type="project" value="TreeGrafter"/>
</dbReference>
<keyword evidence="1" id="KW-0808">Transferase</keyword>
<gene>
    <name evidence="4" type="ORF">HS096_01835</name>
</gene>
<protein>
    <submittedName>
        <fullName evidence="4">Glycosyltransferase family 4 protein</fullName>
    </submittedName>
</protein>
<comment type="caution">
    <text evidence="4">The sequence shown here is derived from an EMBL/GenBank/DDBJ whole genome shotgun (WGS) entry which is preliminary data.</text>
</comment>
<organism evidence="4 5">
    <name type="scientific">candidate division WWE3 bacterium</name>
    <dbReference type="NCBI Taxonomy" id="2053526"/>
    <lineage>
        <taxon>Bacteria</taxon>
        <taxon>Katanobacteria</taxon>
    </lineage>
</organism>
<dbReference type="CDD" id="cd03809">
    <property type="entry name" value="GT4_MtfB-like"/>
    <property type="match status" value="1"/>
</dbReference>
<reference evidence="4" key="1">
    <citation type="submission" date="2020-05" db="EMBL/GenBank/DDBJ databases">
        <title>High-Quality Genomes of Partial-Nitritation/Anammox System by Hierarchical Clustering Based Hybrid Assembly.</title>
        <authorList>
            <person name="Liu L."/>
            <person name="Wang Y."/>
            <person name="Che Y."/>
            <person name="Chen Y."/>
            <person name="Xia Y."/>
            <person name="Luo R."/>
            <person name="Cheng S.H."/>
            <person name="Zheng C."/>
            <person name="Zhang T."/>
        </authorList>
    </citation>
    <scope>NUCLEOTIDE SEQUENCE</scope>
    <source>
        <strain evidence="4">H1_PAT1</strain>
    </source>
</reference>
<evidence type="ECO:0000256" key="1">
    <source>
        <dbReference type="ARBA" id="ARBA00022679"/>
    </source>
</evidence>
<name>A0A928Y5H1_UNCKA</name>
<dbReference type="Pfam" id="PF13439">
    <property type="entry name" value="Glyco_transf_4"/>
    <property type="match status" value="1"/>
</dbReference>
<dbReference type="InterPro" id="IPR028098">
    <property type="entry name" value="Glyco_trans_4-like_N"/>
</dbReference>
<feature type="domain" description="Glycosyl transferase family 1" evidence="2">
    <location>
        <begin position="199"/>
        <end position="333"/>
    </location>
</feature>
<evidence type="ECO:0000259" key="3">
    <source>
        <dbReference type="Pfam" id="PF13439"/>
    </source>
</evidence>
<dbReference type="SUPFAM" id="SSF53756">
    <property type="entry name" value="UDP-Glycosyltransferase/glycogen phosphorylase"/>
    <property type="match status" value="1"/>
</dbReference>
<feature type="domain" description="Glycosyltransferase subfamily 4-like N-terminal" evidence="3">
    <location>
        <begin position="22"/>
        <end position="185"/>
    </location>
</feature>
<evidence type="ECO:0000313" key="5">
    <source>
        <dbReference type="Proteomes" id="UP000710385"/>
    </source>
</evidence>
<proteinExistence type="predicted"/>
<dbReference type="PANTHER" id="PTHR46401">
    <property type="entry name" value="GLYCOSYLTRANSFERASE WBBK-RELATED"/>
    <property type="match status" value="1"/>
</dbReference>
<dbReference type="Pfam" id="PF00534">
    <property type="entry name" value="Glycos_transf_1"/>
    <property type="match status" value="1"/>
</dbReference>
<dbReference type="EMBL" id="JABTTY010000001">
    <property type="protein sequence ID" value="MBE7525113.1"/>
    <property type="molecule type" value="Genomic_DNA"/>
</dbReference>
<dbReference type="InterPro" id="IPR001296">
    <property type="entry name" value="Glyco_trans_1"/>
</dbReference>
<dbReference type="Gene3D" id="3.40.50.2000">
    <property type="entry name" value="Glycogen Phosphorylase B"/>
    <property type="match status" value="2"/>
</dbReference>
<evidence type="ECO:0000259" key="2">
    <source>
        <dbReference type="Pfam" id="PF00534"/>
    </source>
</evidence>
<dbReference type="Proteomes" id="UP000710385">
    <property type="component" value="Unassembled WGS sequence"/>
</dbReference>
<evidence type="ECO:0000313" key="4">
    <source>
        <dbReference type="EMBL" id="MBE7525113.1"/>
    </source>
</evidence>
<sequence>MTETRKPTLLVDARPLADPHAGGVRRVAEQILLALIKRDVADWTFVTTGSRIPGLPAIFQNRIEHVHIKWPNKLWTAATSFGTVSLDRATRRITGRTYDAAILPNLGFSGYMEIPYALVLHDLSFLIEPSWFRNTSRLWHRAVNVREQTRRANRIFCVSETTARDATRLLDIPKDKLEVFHPGIPPLPAPSPMGHAPSAPYVMTLNERDPRKNIGTAIETVHALRKEEVFRDLELVIAGCGREGTEEGIRRLGRISDAELAELYASASAFLYPSWYEGFGLPLHEAARFGIPCLASAHGSLPETVPAGTLLLPPMKPHLWISMLRDVLRNPSAYRTVFDEDLEETTVQGFIQWIQRVSRQ</sequence>
<dbReference type="GO" id="GO:0016757">
    <property type="term" value="F:glycosyltransferase activity"/>
    <property type="evidence" value="ECO:0007669"/>
    <property type="project" value="InterPro"/>
</dbReference>
<dbReference type="PANTHER" id="PTHR46401:SF2">
    <property type="entry name" value="GLYCOSYLTRANSFERASE WBBK-RELATED"/>
    <property type="match status" value="1"/>
</dbReference>